<dbReference type="RefSeq" id="WP_081430352.1">
    <property type="nucleotide sequence ID" value="NZ_MKZO01000067.1"/>
</dbReference>
<organism evidence="2 3">
    <name type="scientific">Pseudomonas putida</name>
    <name type="common">Arthrobacter siderocapsulatus</name>
    <dbReference type="NCBI Taxonomy" id="303"/>
    <lineage>
        <taxon>Bacteria</taxon>
        <taxon>Pseudomonadati</taxon>
        <taxon>Pseudomonadota</taxon>
        <taxon>Gammaproteobacteria</taxon>
        <taxon>Pseudomonadales</taxon>
        <taxon>Pseudomonadaceae</taxon>
        <taxon>Pseudomonas</taxon>
    </lineage>
</organism>
<evidence type="ECO:0000259" key="1">
    <source>
        <dbReference type="Pfam" id="PF12571"/>
    </source>
</evidence>
<dbReference type="InterPro" id="IPR051934">
    <property type="entry name" value="Phage_Tail_Fiber_Structural"/>
</dbReference>
<gene>
    <name evidence="2" type="ORF">PSEMO_55810</name>
</gene>
<dbReference type="EMBL" id="MKZO01000067">
    <property type="protein sequence ID" value="OLS59610.1"/>
    <property type="molecule type" value="Genomic_DNA"/>
</dbReference>
<dbReference type="AlphaFoldDB" id="A0A1Q9QWT4"/>
<evidence type="ECO:0000313" key="3">
    <source>
        <dbReference type="Proteomes" id="UP000186736"/>
    </source>
</evidence>
<sequence length="545" mass="57597">MTDQNSQFFAILTAVGEAKQANANALGVPWTFAQMGVGDANNTDPVPSRTQTKLINERRRAPLNQLSVDPKDASIIIAEQVIPPDVGGWWIREIGLYDAAGDLVAVANCAPSYKPLLAQGTGKTQVVRLNLVVTSTANVQLKIDPAVVLATREYVDAAIVSVLPKNKVAGAYTKVIVDERGVVQQGSNPTTIAGIGVQDVYTKASVDYLLTLKSNALDVYSKALVDSALSLKSNVLDVYSKAAVDSSLSLKANSANTLAGYGITDAFAKNEVYSALNAKSNKATTLAGYGISDAIPNLNPLPGGSYDLHGTNYAFVSSPLESSACQNIYWDGQNWQKHNATVPAATLSVTGGHVYVRTWPAGSTGGQNYNVSEVVDRSMEATVPDLDAGTTPAKWVSVAGLAYYVASKAKAATEAVVGMCRFATYAEVVSGASGHIAVPPAYLVGGFSSSFTPDVGYIKLPQWLGGFMIQWSYSEESGSYTDYRHFPVPFNSVFGAWLQLSYQTVNGFGGSYGTIVQVVDVTKYLWSAGGTFGGGGKGWILALGR</sequence>
<comment type="caution">
    <text evidence="2">The sequence shown here is derived from an EMBL/GenBank/DDBJ whole genome shotgun (WGS) entry which is preliminary data.</text>
</comment>
<feature type="domain" description="Phage tail fibre protein N-terminal" evidence="1">
    <location>
        <begin position="6"/>
        <end position="152"/>
    </location>
</feature>
<reference evidence="2 3" key="1">
    <citation type="submission" date="2016-10" db="EMBL/GenBank/DDBJ databases">
        <title>Genome Sequence of Pseudomonas putida GM4FR.</title>
        <authorList>
            <person name="Poehlein A."/>
            <person name="Wemheuer F."/>
            <person name="Hollensteiner J."/>
            <person name="Wemheuer B."/>
        </authorList>
    </citation>
    <scope>NUCLEOTIDE SEQUENCE [LARGE SCALE GENOMIC DNA]</scope>
    <source>
        <strain evidence="2 3">GM4FR</strain>
    </source>
</reference>
<protein>
    <recommendedName>
        <fullName evidence="1">Phage tail fibre protein N-terminal domain-containing protein</fullName>
    </recommendedName>
</protein>
<dbReference type="Proteomes" id="UP000186736">
    <property type="component" value="Unassembled WGS sequence"/>
</dbReference>
<accession>A0A1Q9QWT4</accession>
<dbReference type="PANTHER" id="PTHR35191">
    <property type="entry name" value="PROPHAGE SIDE TAIL FIBER PROTEIN HOMOLOG STFQ-RELATED"/>
    <property type="match status" value="1"/>
</dbReference>
<dbReference type="InterPro" id="IPR022225">
    <property type="entry name" value="Phage_tail_fibre_N"/>
</dbReference>
<dbReference type="Pfam" id="PF12571">
    <property type="entry name" value="Phage_tail_fib"/>
    <property type="match status" value="1"/>
</dbReference>
<proteinExistence type="predicted"/>
<dbReference type="PANTHER" id="PTHR35191:SF1">
    <property type="entry name" value="PROPHAGE SIDE TAIL FIBER PROTEIN HOMOLOG STFQ-RELATED"/>
    <property type="match status" value="1"/>
</dbReference>
<name>A0A1Q9QWT4_PSEPU</name>
<evidence type="ECO:0000313" key="2">
    <source>
        <dbReference type="EMBL" id="OLS59610.1"/>
    </source>
</evidence>